<keyword evidence="1" id="KW-0175">Coiled coil</keyword>
<evidence type="ECO:0000313" key="2">
    <source>
        <dbReference type="EMBL" id="KRX02779.1"/>
    </source>
</evidence>
<comment type="caution">
    <text evidence="2">The sequence shown here is derived from an EMBL/GenBank/DDBJ whole genome shotgun (WGS) entry which is preliminary data.</text>
</comment>
<evidence type="ECO:0000313" key="3">
    <source>
        <dbReference type="Proteomes" id="UP000054937"/>
    </source>
</evidence>
<sequence>MKTKLCQKKDHSLFQLYFNCNLNKQELLQCPRCILEDQENISQKILIQDICDENQKLSKINNWPPFEDQKLRNFANQIFQFIENNQDKDNFLNPMFQIQIDNFFDQQEKIIVEKLHQCKLKTKIQFETFIQQLQERDDKIQDKQEFKLKQFVQNFQMAKIRQQLKNYFEDKIDLDQFYNFYQQQHKNLFNIQQEVIKQQLKQQQKIQQELDRLRQELSDSFQKFLLFDFEPSKLIDLQFYKSTYQNIQETFQISKNSKKIKFLNQVNNQCPKQIYSEILDPNRTYIIKLRINTFEKINNQYLIFGINNQEFKDQQMANKNFITAFHQNNNISGSSIIKKTGNSYNKFCDFFTDNKTVLNIVFNVNKLLFEIFDDENLLKTSIICKNVENPVFFLWCNQTYTSNDVEIFIDQVEIQ</sequence>
<gene>
    <name evidence="2" type="ORF">PPERSA_02269</name>
</gene>
<evidence type="ECO:0000256" key="1">
    <source>
        <dbReference type="SAM" id="Coils"/>
    </source>
</evidence>
<accession>A0A0V0QKN3</accession>
<protein>
    <submittedName>
        <fullName evidence="2">Uncharacterized protein</fullName>
    </submittedName>
</protein>
<proteinExistence type="predicted"/>
<organism evidence="2 3">
    <name type="scientific">Pseudocohnilembus persalinus</name>
    <name type="common">Ciliate</name>
    <dbReference type="NCBI Taxonomy" id="266149"/>
    <lineage>
        <taxon>Eukaryota</taxon>
        <taxon>Sar</taxon>
        <taxon>Alveolata</taxon>
        <taxon>Ciliophora</taxon>
        <taxon>Intramacronucleata</taxon>
        <taxon>Oligohymenophorea</taxon>
        <taxon>Scuticociliatia</taxon>
        <taxon>Philasterida</taxon>
        <taxon>Pseudocohnilembidae</taxon>
        <taxon>Pseudocohnilembus</taxon>
    </lineage>
</organism>
<dbReference type="AlphaFoldDB" id="A0A0V0QKN3"/>
<keyword evidence="3" id="KW-1185">Reference proteome</keyword>
<dbReference type="InParanoid" id="A0A0V0QKN3"/>
<reference evidence="2 3" key="1">
    <citation type="journal article" date="2015" name="Sci. Rep.">
        <title>Genome of the facultative scuticociliatosis pathogen Pseudocohnilembus persalinus provides insight into its virulence through horizontal gene transfer.</title>
        <authorList>
            <person name="Xiong J."/>
            <person name="Wang G."/>
            <person name="Cheng J."/>
            <person name="Tian M."/>
            <person name="Pan X."/>
            <person name="Warren A."/>
            <person name="Jiang C."/>
            <person name="Yuan D."/>
            <person name="Miao W."/>
        </authorList>
    </citation>
    <scope>NUCLEOTIDE SEQUENCE [LARGE SCALE GENOMIC DNA]</scope>
    <source>
        <strain evidence="2">36N120E</strain>
    </source>
</reference>
<dbReference type="Proteomes" id="UP000054937">
    <property type="component" value="Unassembled WGS sequence"/>
</dbReference>
<feature type="coiled-coil region" evidence="1">
    <location>
        <begin position="196"/>
        <end position="223"/>
    </location>
</feature>
<dbReference type="EMBL" id="LDAU01000152">
    <property type="protein sequence ID" value="KRX02779.1"/>
    <property type="molecule type" value="Genomic_DNA"/>
</dbReference>
<name>A0A0V0QKN3_PSEPJ</name>